<dbReference type="AlphaFoldDB" id="A0A6P1P0U1"/>
<protein>
    <submittedName>
        <fullName evidence="2">DUF4293 family protein</fullName>
    </submittedName>
</protein>
<dbReference type="Proteomes" id="UP000464214">
    <property type="component" value="Chromosome"/>
</dbReference>
<dbReference type="Pfam" id="PF14126">
    <property type="entry name" value="DUF4293"/>
    <property type="match status" value="1"/>
</dbReference>
<feature type="transmembrane region" description="Helical" evidence="1">
    <location>
        <begin position="89"/>
        <end position="107"/>
    </location>
</feature>
<sequence length="158" mass="17526">MIQRIQSVFLLLIVIAMVGMFFVPIWAKTNPANGVEYVLDAYQLGPETATEGATSKSAIFIAILAGAAALIALYEIFQYKSRLTQMKLGLLNSVVLAALVGVVFYFSFYVGEDLVPTKEAGERLSGFYIPFVAMVMNALANRFIKRDEDLVRSMDRLR</sequence>
<dbReference type="KEGG" id="nib:GU926_12715"/>
<dbReference type="InterPro" id="IPR025635">
    <property type="entry name" value="DUF4293"/>
</dbReference>
<keyword evidence="1" id="KW-0472">Membrane</keyword>
<evidence type="ECO:0000313" key="2">
    <source>
        <dbReference type="EMBL" id="QHL88245.1"/>
    </source>
</evidence>
<reference evidence="2 3" key="1">
    <citation type="submission" date="2020-01" db="EMBL/GenBank/DDBJ databases">
        <authorList>
            <person name="Kim M."/>
        </authorList>
    </citation>
    <scope>NUCLEOTIDE SEQUENCE [LARGE SCALE GENOMIC DNA]</scope>
    <source>
        <strain evidence="2 3">BT10</strain>
    </source>
</reference>
<organism evidence="2 3">
    <name type="scientific">Nibribacter ruber</name>
    <dbReference type="NCBI Taxonomy" id="2698458"/>
    <lineage>
        <taxon>Bacteria</taxon>
        <taxon>Pseudomonadati</taxon>
        <taxon>Bacteroidota</taxon>
        <taxon>Cytophagia</taxon>
        <taxon>Cytophagales</taxon>
        <taxon>Hymenobacteraceae</taxon>
        <taxon>Nibribacter</taxon>
    </lineage>
</organism>
<dbReference type="RefSeq" id="WP_160692429.1">
    <property type="nucleotide sequence ID" value="NZ_CP047897.1"/>
</dbReference>
<keyword evidence="1" id="KW-1133">Transmembrane helix</keyword>
<evidence type="ECO:0000313" key="3">
    <source>
        <dbReference type="Proteomes" id="UP000464214"/>
    </source>
</evidence>
<dbReference type="EMBL" id="CP047897">
    <property type="protein sequence ID" value="QHL88245.1"/>
    <property type="molecule type" value="Genomic_DNA"/>
</dbReference>
<evidence type="ECO:0000256" key="1">
    <source>
        <dbReference type="SAM" id="Phobius"/>
    </source>
</evidence>
<gene>
    <name evidence="2" type="ORF">GU926_12715</name>
</gene>
<proteinExistence type="predicted"/>
<keyword evidence="3" id="KW-1185">Reference proteome</keyword>
<feature type="transmembrane region" description="Helical" evidence="1">
    <location>
        <begin position="127"/>
        <end position="144"/>
    </location>
</feature>
<keyword evidence="1" id="KW-0812">Transmembrane</keyword>
<accession>A0A6P1P0U1</accession>
<feature type="transmembrane region" description="Helical" evidence="1">
    <location>
        <begin position="7"/>
        <end position="27"/>
    </location>
</feature>
<name>A0A6P1P0U1_9BACT</name>
<feature type="transmembrane region" description="Helical" evidence="1">
    <location>
        <begin position="58"/>
        <end position="77"/>
    </location>
</feature>